<accession>A0A9P1MS64</accession>
<dbReference type="PANTHER" id="PTHR11851:SF49">
    <property type="entry name" value="MITOCHONDRIAL-PROCESSING PEPTIDASE SUBUNIT ALPHA"/>
    <property type="match status" value="1"/>
</dbReference>
<feature type="domain" description="Peptidase M16 C-terminal" evidence="4">
    <location>
        <begin position="214"/>
        <end position="418"/>
    </location>
</feature>
<dbReference type="InterPro" id="IPR007863">
    <property type="entry name" value="Peptidase_M16_C"/>
</dbReference>
<dbReference type="Gene3D" id="3.30.830.10">
    <property type="entry name" value="Metalloenzyme, LuxS/M16 peptidase-like"/>
    <property type="match status" value="2"/>
</dbReference>
<comment type="similarity">
    <text evidence="2">Belongs to the peptidase M16 family.</text>
</comment>
<evidence type="ECO:0000313" key="6">
    <source>
        <dbReference type="Proteomes" id="UP001152747"/>
    </source>
</evidence>
<reference evidence="5" key="1">
    <citation type="submission" date="2022-11" db="EMBL/GenBank/DDBJ databases">
        <authorList>
            <person name="Kikuchi T."/>
        </authorList>
    </citation>
    <scope>NUCLEOTIDE SEQUENCE</scope>
    <source>
        <strain evidence="5">PS1010</strain>
    </source>
</reference>
<dbReference type="GO" id="GO:0006627">
    <property type="term" value="P:protein processing involved in protein targeting to mitochondrion"/>
    <property type="evidence" value="ECO:0007669"/>
    <property type="project" value="TreeGrafter"/>
</dbReference>
<dbReference type="GO" id="GO:0046872">
    <property type="term" value="F:metal ion binding"/>
    <property type="evidence" value="ECO:0007669"/>
    <property type="project" value="InterPro"/>
</dbReference>
<sequence length="510" mass="57517">MLRHIINRGIHTTSKIQRDISRIPLSEPLTISSVIKESSNNHDFKRESRVTRLSNGIRVCTEPSYGQFVTIGAGIESGCRFENGFPPGTSRIVEKLAFSSSLNFSDRDEILNIIQETSGIVDCQSTRDTFMYAASCHKNGVDKITQIISDSILKPIFTEGELEFAKKNIEFENLDLPEKIEAIEILLNDYIHQAAFQHNTLGYPKFNETSATDKVTLKDIYGYLSRVHTPERIVVGGIGVDHDEFVASVEKHFNVEQSTWKVLSDVVRPNVPELDQSLAQYTGGELRVERDLTKLTIGKPYPNLAHVVIGFEGCSYKDDDFVAFCVLQSLLGGGNAFSAGGPGKGMYSRMYSEVMYRHHWMYTAIANNYSYRDSGLFTVTGSCDPEAINHALIVLIHELLRIPQGADKQELERAKAQLKSQLMMNLEIRPVLFEDMVRQYLGHDERRSPEEYAEKIAKVTNKDIIRVAERMLSTKPSLVGYGDLRKLSKYNLVDQAIATRSVRKLYEEIS</sequence>
<dbReference type="EMBL" id="CANHGI010000001">
    <property type="protein sequence ID" value="CAI5437811.1"/>
    <property type="molecule type" value="Genomic_DNA"/>
</dbReference>
<dbReference type="OrthoDB" id="277191at2759"/>
<dbReference type="PANTHER" id="PTHR11851">
    <property type="entry name" value="METALLOPROTEASE"/>
    <property type="match status" value="1"/>
</dbReference>
<evidence type="ECO:0000259" key="3">
    <source>
        <dbReference type="Pfam" id="PF00675"/>
    </source>
</evidence>
<evidence type="ECO:0000259" key="4">
    <source>
        <dbReference type="Pfam" id="PF05193"/>
    </source>
</evidence>
<comment type="caution">
    <text evidence="5">The sequence shown here is derived from an EMBL/GenBank/DDBJ whole genome shotgun (WGS) entry which is preliminary data.</text>
</comment>
<feature type="domain" description="Peptidase M16 N-terminal" evidence="3">
    <location>
        <begin position="59"/>
        <end position="205"/>
    </location>
</feature>
<dbReference type="InterPro" id="IPR011249">
    <property type="entry name" value="Metalloenz_LuxS/M16"/>
</dbReference>
<dbReference type="GO" id="GO:0005739">
    <property type="term" value="C:mitochondrion"/>
    <property type="evidence" value="ECO:0007669"/>
    <property type="project" value="TreeGrafter"/>
</dbReference>
<dbReference type="Proteomes" id="UP001152747">
    <property type="component" value="Unassembled WGS sequence"/>
</dbReference>
<dbReference type="SUPFAM" id="SSF63411">
    <property type="entry name" value="LuxS/MPP-like metallohydrolase"/>
    <property type="match status" value="2"/>
</dbReference>
<evidence type="ECO:0000256" key="1">
    <source>
        <dbReference type="ARBA" id="ARBA00002123"/>
    </source>
</evidence>
<evidence type="ECO:0000256" key="2">
    <source>
        <dbReference type="ARBA" id="ARBA00007261"/>
    </source>
</evidence>
<dbReference type="InterPro" id="IPR050361">
    <property type="entry name" value="MPP/UQCRC_Complex"/>
</dbReference>
<proteinExistence type="inferred from homology"/>
<evidence type="ECO:0008006" key="7">
    <source>
        <dbReference type="Google" id="ProtNLM"/>
    </source>
</evidence>
<dbReference type="AlphaFoldDB" id="A0A9P1MS64"/>
<dbReference type="Pfam" id="PF00675">
    <property type="entry name" value="Peptidase_M16"/>
    <property type="match status" value="1"/>
</dbReference>
<name>A0A9P1MS64_9PELO</name>
<gene>
    <name evidence="5" type="ORF">CAMP_LOCUS448</name>
</gene>
<comment type="function">
    <text evidence="1">Substrate recognition and binding subunit of the essential mitochondrial processing protease (MPP), which cleaves the mitochondrial sequence off newly imported precursors proteins.</text>
</comment>
<protein>
    <recommendedName>
        <fullName evidence="7">Alpha-MPP</fullName>
    </recommendedName>
</protein>
<organism evidence="5 6">
    <name type="scientific">Caenorhabditis angaria</name>
    <dbReference type="NCBI Taxonomy" id="860376"/>
    <lineage>
        <taxon>Eukaryota</taxon>
        <taxon>Metazoa</taxon>
        <taxon>Ecdysozoa</taxon>
        <taxon>Nematoda</taxon>
        <taxon>Chromadorea</taxon>
        <taxon>Rhabditida</taxon>
        <taxon>Rhabditina</taxon>
        <taxon>Rhabditomorpha</taxon>
        <taxon>Rhabditoidea</taxon>
        <taxon>Rhabditidae</taxon>
        <taxon>Peloderinae</taxon>
        <taxon>Caenorhabditis</taxon>
    </lineage>
</organism>
<keyword evidence="6" id="KW-1185">Reference proteome</keyword>
<evidence type="ECO:0000313" key="5">
    <source>
        <dbReference type="EMBL" id="CAI5437811.1"/>
    </source>
</evidence>
<dbReference type="Pfam" id="PF05193">
    <property type="entry name" value="Peptidase_M16_C"/>
    <property type="match status" value="1"/>
</dbReference>
<dbReference type="InterPro" id="IPR011765">
    <property type="entry name" value="Pept_M16_N"/>
</dbReference>